<dbReference type="AlphaFoldDB" id="A0A5N6ZB91"/>
<gene>
    <name evidence="3" type="ORF">BDV28DRAFT_164582</name>
</gene>
<proteinExistence type="predicted"/>
<dbReference type="InterPro" id="IPR056009">
    <property type="entry name" value="DUF7587"/>
</dbReference>
<keyword evidence="4" id="KW-1185">Reference proteome</keyword>
<organism evidence="3 4">
    <name type="scientific">Aspergillus coremiiformis</name>
    <dbReference type="NCBI Taxonomy" id="138285"/>
    <lineage>
        <taxon>Eukaryota</taxon>
        <taxon>Fungi</taxon>
        <taxon>Dikarya</taxon>
        <taxon>Ascomycota</taxon>
        <taxon>Pezizomycotina</taxon>
        <taxon>Eurotiomycetes</taxon>
        <taxon>Eurotiomycetidae</taxon>
        <taxon>Eurotiales</taxon>
        <taxon>Aspergillaceae</taxon>
        <taxon>Aspergillus</taxon>
        <taxon>Aspergillus subgen. Circumdati</taxon>
    </lineage>
</organism>
<protein>
    <recommendedName>
        <fullName evidence="2">DUF7587 domain-containing protein</fullName>
    </recommendedName>
</protein>
<evidence type="ECO:0000313" key="4">
    <source>
        <dbReference type="Proteomes" id="UP000327118"/>
    </source>
</evidence>
<dbReference type="Proteomes" id="UP000327118">
    <property type="component" value="Unassembled WGS sequence"/>
</dbReference>
<accession>A0A5N6ZB91</accession>
<dbReference type="EMBL" id="ML739083">
    <property type="protein sequence ID" value="KAE8353999.1"/>
    <property type="molecule type" value="Genomic_DNA"/>
</dbReference>
<sequence length="397" mass="44461">MSLCTGGWKRCLWCHKEGVEKLVLAGLFIDQLDYFAPNDIEENEFDQHIVNHTSIAKVPTPFISTFQSMLCPVHRAIQHKEGAIVTIIDSKKLQTQVFSAKRFIRKIGLKVGNYTGAGEYLIWGKVASSAIICSFKISSLLQITSEYPHIESILQLGVIGTFEKAGRPLHRALANSQHQLDHKSGLVIRELLTRLQVPQQYCHIVAEGIVYSWRFNRKDGSWQDFFEGVRGGDSSQPEVPLPHILDADNMDLLGESSDEDTVTDGESYSIDDQSDDGSRADTPCPTERPTRATLPLVELFDVNNRRWIAQEDDTREAIMIDGSEDEIDEGTVDIEDILTPNGFSKISLNINTDNHETESSPSASLPPVSTGRVRAHQPEQQQDQFAIDRARVYQVLN</sequence>
<feature type="region of interest" description="Disordered" evidence="1">
    <location>
        <begin position="352"/>
        <end position="383"/>
    </location>
</feature>
<dbReference type="Pfam" id="PF24494">
    <property type="entry name" value="DUF7587"/>
    <property type="match status" value="1"/>
</dbReference>
<dbReference type="OrthoDB" id="5397734at2759"/>
<evidence type="ECO:0000313" key="3">
    <source>
        <dbReference type="EMBL" id="KAE8353999.1"/>
    </source>
</evidence>
<reference evidence="4" key="1">
    <citation type="submission" date="2019-04" db="EMBL/GenBank/DDBJ databases">
        <title>Friends and foes A comparative genomics studyof 23 Aspergillus species from section Flavi.</title>
        <authorList>
            <consortium name="DOE Joint Genome Institute"/>
            <person name="Kjaerbolling I."/>
            <person name="Vesth T."/>
            <person name="Frisvad J.C."/>
            <person name="Nybo J.L."/>
            <person name="Theobald S."/>
            <person name="Kildgaard S."/>
            <person name="Isbrandt T."/>
            <person name="Kuo A."/>
            <person name="Sato A."/>
            <person name="Lyhne E.K."/>
            <person name="Kogle M.E."/>
            <person name="Wiebenga A."/>
            <person name="Kun R.S."/>
            <person name="Lubbers R.J."/>
            <person name="Makela M.R."/>
            <person name="Barry K."/>
            <person name="Chovatia M."/>
            <person name="Clum A."/>
            <person name="Daum C."/>
            <person name="Haridas S."/>
            <person name="He G."/>
            <person name="LaButti K."/>
            <person name="Lipzen A."/>
            <person name="Mondo S."/>
            <person name="Riley R."/>
            <person name="Salamov A."/>
            <person name="Simmons B.A."/>
            <person name="Magnuson J.K."/>
            <person name="Henrissat B."/>
            <person name="Mortensen U.H."/>
            <person name="Larsen T.O."/>
            <person name="Devries R.P."/>
            <person name="Grigoriev I.V."/>
            <person name="Machida M."/>
            <person name="Baker S.E."/>
            <person name="Andersen M.R."/>
        </authorList>
    </citation>
    <scope>NUCLEOTIDE SEQUENCE [LARGE SCALE GENOMIC DNA]</scope>
    <source>
        <strain evidence="4">CBS 553.77</strain>
    </source>
</reference>
<feature type="region of interest" description="Disordered" evidence="1">
    <location>
        <begin position="254"/>
        <end position="292"/>
    </location>
</feature>
<name>A0A5N6ZB91_9EURO</name>
<feature type="domain" description="DUF7587" evidence="2">
    <location>
        <begin position="23"/>
        <end position="140"/>
    </location>
</feature>
<evidence type="ECO:0000256" key="1">
    <source>
        <dbReference type="SAM" id="MobiDB-lite"/>
    </source>
</evidence>
<evidence type="ECO:0000259" key="2">
    <source>
        <dbReference type="Pfam" id="PF24494"/>
    </source>
</evidence>